<sequence length="371" mass="41197">MYYLAGDIGGTKALLQLIQLESEESASVNLGQQRYLCGEFDSLESIVSTFLSSFNIPNLIIQSACFGLPGPVKSRQVKLTNLPWIVDADKLEQACSIEVVHFVNDFYAAALGVDTLHERELIPLYLPSEKKFDANEDEYSQALGNRLVIGAGTGLGVAPVYYDGDAYLPQSSEGGHFDFAPISETQQLLLNWLWQKWEHVSYERVLSGPGLEELYRFFLQTKVPNSYSQTNSQNLNKNKLFTKQNKHLGLDFAEVDFEQPPNSLNAQQISLAAEQGDIVAVQALTEFVTIYGAFIGAVALVWNAPSGIYLAGGIAVKIIDWMKLPFFEKAFLEKGRMTKVVASMPVYLVSNEKLGLRGAMRQNQILSNFQT</sequence>
<dbReference type="InterPro" id="IPR003836">
    <property type="entry name" value="Glucokinase"/>
</dbReference>
<keyword evidence="2" id="KW-0418">Kinase</keyword>
<evidence type="ECO:0000256" key="1">
    <source>
        <dbReference type="ARBA" id="ARBA00022679"/>
    </source>
</evidence>
<dbReference type="SUPFAM" id="SSF53067">
    <property type="entry name" value="Actin-like ATPase domain"/>
    <property type="match status" value="1"/>
</dbReference>
<dbReference type="RefSeq" id="WP_275595375.1">
    <property type="nucleotide sequence ID" value="NZ_CP102381.1"/>
</dbReference>
<dbReference type="CDD" id="cd24008">
    <property type="entry name" value="ASKHA_NBD_GLK"/>
    <property type="match status" value="1"/>
</dbReference>
<protein>
    <submittedName>
        <fullName evidence="4">Glucokinase</fullName>
    </submittedName>
</protein>
<name>A0ABY8CD24_9GAMM</name>
<accession>A0ABY8CD24</accession>
<dbReference type="EMBL" id="CP102381">
    <property type="protein sequence ID" value="WEJ63122.1"/>
    <property type="molecule type" value="Genomic_DNA"/>
</dbReference>
<dbReference type="Gene3D" id="3.30.420.40">
    <property type="match status" value="1"/>
</dbReference>
<dbReference type="Proteomes" id="UP001222275">
    <property type="component" value="Chromosome"/>
</dbReference>
<reference evidence="4 5" key="1">
    <citation type="submission" date="2022-06" db="EMBL/GenBank/DDBJ databases">
        <title>Thiomicrohabdus sp. nov, an obligately chemolithoautotrophic, sulfur-oxidizing bacterium isolated from beach of Guanyin Mountain. Amoy.</title>
        <authorList>
            <person name="Zhu H."/>
        </authorList>
    </citation>
    <scope>NUCLEOTIDE SEQUENCE [LARGE SCALE GENOMIC DNA]</scope>
    <source>
        <strain evidence="4 5">XGS-01</strain>
    </source>
</reference>
<evidence type="ECO:0000256" key="3">
    <source>
        <dbReference type="RuleBase" id="RU004046"/>
    </source>
</evidence>
<keyword evidence="1" id="KW-0808">Transferase</keyword>
<evidence type="ECO:0000256" key="2">
    <source>
        <dbReference type="ARBA" id="ARBA00022777"/>
    </source>
</evidence>
<dbReference type="PANTHER" id="PTHR47363:SF1">
    <property type="entry name" value="GLUCOKINASE"/>
    <property type="match status" value="1"/>
</dbReference>
<dbReference type="Pfam" id="PF02685">
    <property type="entry name" value="Glucokinase"/>
    <property type="match status" value="1"/>
</dbReference>
<evidence type="ECO:0000313" key="4">
    <source>
        <dbReference type="EMBL" id="WEJ63122.1"/>
    </source>
</evidence>
<dbReference type="PANTHER" id="PTHR47363">
    <property type="entry name" value="GLUCOKINASE"/>
    <property type="match status" value="1"/>
</dbReference>
<evidence type="ECO:0000313" key="5">
    <source>
        <dbReference type="Proteomes" id="UP001222275"/>
    </source>
</evidence>
<dbReference type="InterPro" id="IPR043129">
    <property type="entry name" value="ATPase_NBD"/>
</dbReference>
<keyword evidence="5" id="KW-1185">Reference proteome</keyword>
<gene>
    <name evidence="4" type="ORF">NR989_02400</name>
</gene>
<dbReference type="Gene3D" id="3.40.367.20">
    <property type="match status" value="1"/>
</dbReference>
<organism evidence="4 5">
    <name type="scientific">Thiomicrorhabdus lithotrophica</name>
    <dbReference type="NCBI Taxonomy" id="2949997"/>
    <lineage>
        <taxon>Bacteria</taxon>
        <taxon>Pseudomonadati</taxon>
        <taxon>Pseudomonadota</taxon>
        <taxon>Gammaproteobacteria</taxon>
        <taxon>Thiotrichales</taxon>
        <taxon>Piscirickettsiaceae</taxon>
        <taxon>Thiomicrorhabdus</taxon>
    </lineage>
</organism>
<comment type="similarity">
    <text evidence="3">Belongs to the bacterial glucokinase family.</text>
</comment>
<proteinExistence type="inferred from homology"/>